<sequence>MAYWGLKSCSTIIRESSQKIPTKAYSYALCDKLYLRFMECS</sequence>
<name>A0A2C9USE3_MANES</name>
<gene>
    <name evidence="1" type="ORF">MANES_13G125900</name>
</gene>
<evidence type="ECO:0000313" key="1">
    <source>
        <dbReference type="EMBL" id="OAY33798.1"/>
    </source>
</evidence>
<accession>A0A2C9USE3</accession>
<dbReference type="AlphaFoldDB" id="A0A2C9USE3"/>
<protein>
    <submittedName>
        <fullName evidence="1">Uncharacterized protein</fullName>
    </submittedName>
</protein>
<reference evidence="1" key="1">
    <citation type="submission" date="2016-02" db="EMBL/GenBank/DDBJ databases">
        <title>WGS assembly of Manihot esculenta.</title>
        <authorList>
            <person name="Bredeson J.V."/>
            <person name="Prochnik S.E."/>
            <person name="Lyons J.B."/>
            <person name="Schmutz J."/>
            <person name="Grimwood J."/>
            <person name="Vrebalov J."/>
            <person name="Bart R.S."/>
            <person name="Amuge T."/>
            <person name="Ferguson M.E."/>
            <person name="Green R."/>
            <person name="Putnam N."/>
            <person name="Stites J."/>
            <person name="Rounsley S."/>
            <person name="Rokhsar D.S."/>
        </authorList>
    </citation>
    <scope>NUCLEOTIDE SEQUENCE [LARGE SCALE GENOMIC DNA]</scope>
    <source>
        <tissue evidence="1">Leaf</tissue>
    </source>
</reference>
<organism evidence="1">
    <name type="scientific">Manihot esculenta</name>
    <name type="common">Cassava</name>
    <name type="synonym">Jatropha manihot</name>
    <dbReference type="NCBI Taxonomy" id="3983"/>
    <lineage>
        <taxon>Eukaryota</taxon>
        <taxon>Viridiplantae</taxon>
        <taxon>Streptophyta</taxon>
        <taxon>Embryophyta</taxon>
        <taxon>Tracheophyta</taxon>
        <taxon>Spermatophyta</taxon>
        <taxon>Magnoliopsida</taxon>
        <taxon>eudicotyledons</taxon>
        <taxon>Gunneridae</taxon>
        <taxon>Pentapetalae</taxon>
        <taxon>rosids</taxon>
        <taxon>fabids</taxon>
        <taxon>Malpighiales</taxon>
        <taxon>Euphorbiaceae</taxon>
        <taxon>Crotonoideae</taxon>
        <taxon>Manihoteae</taxon>
        <taxon>Manihot</taxon>
    </lineage>
</organism>
<dbReference type="EMBL" id="CM004399">
    <property type="protein sequence ID" value="OAY33798.1"/>
    <property type="molecule type" value="Genomic_DNA"/>
</dbReference>
<proteinExistence type="predicted"/>